<organism evidence="2">
    <name type="scientific">uncultured Eubacteriales bacterium</name>
    <dbReference type="NCBI Taxonomy" id="172733"/>
    <lineage>
        <taxon>Bacteria</taxon>
        <taxon>Bacillati</taxon>
        <taxon>Bacillota</taxon>
        <taxon>Clostridia</taxon>
        <taxon>Eubacteriales</taxon>
        <taxon>environmental samples</taxon>
    </lineage>
</organism>
<keyword evidence="1" id="KW-1133">Transmembrane helix</keyword>
<dbReference type="EMBL" id="FLUN01000001">
    <property type="protein sequence ID" value="SBW11610.1"/>
    <property type="molecule type" value="Genomic_DNA"/>
</dbReference>
<feature type="transmembrane region" description="Helical" evidence="1">
    <location>
        <begin position="96"/>
        <end position="114"/>
    </location>
</feature>
<gene>
    <name evidence="2" type="primary">azlD</name>
    <name evidence="2" type="ORF">KL86CLO1_13331</name>
</gene>
<protein>
    <submittedName>
        <fullName evidence="2">Branched-chain amino acid transport protein AzlD</fullName>
    </submittedName>
</protein>
<dbReference type="PIRSF" id="PIRSF003203">
    <property type="entry name" value="AzlD"/>
    <property type="match status" value="1"/>
</dbReference>
<feature type="transmembrane region" description="Helical" evidence="1">
    <location>
        <begin position="38"/>
        <end position="58"/>
    </location>
</feature>
<accession>A0A212KIU1</accession>
<keyword evidence="1" id="KW-0812">Transmembrane</keyword>
<dbReference type="AlphaFoldDB" id="A0A212KIU1"/>
<evidence type="ECO:0000313" key="2">
    <source>
        <dbReference type="EMBL" id="SBW11610.1"/>
    </source>
</evidence>
<dbReference type="InterPro" id="IPR008407">
    <property type="entry name" value="Brnchd-chn_aa_trnsp_AzlD"/>
</dbReference>
<keyword evidence="1" id="KW-0472">Membrane</keyword>
<evidence type="ECO:0000256" key="1">
    <source>
        <dbReference type="SAM" id="Phobius"/>
    </source>
</evidence>
<sequence length="115" mass="12424">MTSAQAALSIGVMALITLLTRALPFLLFDRGETPPKVILYLGRVLPPAVIAMLIVYCLRSLSFSLALDMAALALWAPQVIAVAAVVALHLWKRNNLLSIFGGTILYMVLVQTVFA</sequence>
<dbReference type="Pfam" id="PF05437">
    <property type="entry name" value="AzlD"/>
    <property type="match status" value="1"/>
</dbReference>
<proteinExistence type="predicted"/>
<feature type="transmembrane region" description="Helical" evidence="1">
    <location>
        <begin position="70"/>
        <end position="90"/>
    </location>
</feature>
<name>A0A212KIU1_9FIRM</name>
<reference evidence="2" key="1">
    <citation type="submission" date="2016-04" db="EMBL/GenBank/DDBJ databases">
        <authorList>
            <person name="Evans L.H."/>
            <person name="Alamgir A."/>
            <person name="Owens N."/>
            <person name="Weber N.D."/>
            <person name="Virtaneva K."/>
            <person name="Barbian K."/>
            <person name="Babar A."/>
            <person name="Rosenke K."/>
        </authorList>
    </citation>
    <scope>NUCLEOTIDE SEQUENCE</scope>
    <source>
        <strain evidence="2">86</strain>
    </source>
</reference>